<feature type="chain" id="PRO_5007880456" evidence="2">
    <location>
        <begin position="22"/>
        <end position="295"/>
    </location>
</feature>
<reference evidence="3 4" key="1">
    <citation type="journal article" date="2016" name="Mol. Biol. Evol.">
        <title>Comparative Genomics of Early-Diverging Mushroom-Forming Fungi Provides Insights into the Origins of Lignocellulose Decay Capabilities.</title>
        <authorList>
            <person name="Nagy L.G."/>
            <person name="Riley R."/>
            <person name="Tritt A."/>
            <person name="Adam C."/>
            <person name="Daum C."/>
            <person name="Floudas D."/>
            <person name="Sun H."/>
            <person name="Yadav J.S."/>
            <person name="Pangilinan J."/>
            <person name="Larsson K.H."/>
            <person name="Matsuura K."/>
            <person name="Barry K."/>
            <person name="Labutti K."/>
            <person name="Kuo R."/>
            <person name="Ohm R.A."/>
            <person name="Bhattacharya S.S."/>
            <person name="Shirouzu T."/>
            <person name="Yoshinaga Y."/>
            <person name="Martin F.M."/>
            <person name="Grigoriev I.V."/>
            <person name="Hibbett D.S."/>
        </authorList>
    </citation>
    <scope>NUCLEOTIDE SEQUENCE [LARGE SCALE GENOMIC DNA]</scope>
    <source>
        <strain evidence="3 4">CBS 109695</strain>
    </source>
</reference>
<organism evidence="3 4">
    <name type="scientific">Athelia psychrophila</name>
    <dbReference type="NCBI Taxonomy" id="1759441"/>
    <lineage>
        <taxon>Eukaryota</taxon>
        <taxon>Fungi</taxon>
        <taxon>Dikarya</taxon>
        <taxon>Basidiomycota</taxon>
        <taxon>Agaricomycotina</taxon>
        <taxon>Agaricomycetes</taxon>
        <taxon>Agaricomycetidae</taxon>
        <taxon>Atheliales</taxon>
        <taxon>Atheliaceae</taxon>
        <taxon>Athelia</taxon>
    </lineage>
</organism>
<evidence type="ECO:0000256" key="2">
    <source>
        <dbReference type="SAM" id="SignalP"/>
    </source>
</evidence>
<dbReference type="STRING" id="436010.A0A166U9I1"/>
<evidence type="ECO:0000313" key="3">
    <source>
        <dbReference type="EMBL" id="KZP31466.1"/>
    </source>
</evidence>
<feature type="transmembrane region" description="Helical" evidence="1">
    <location>
        <begin position="230"/>
        <end position="251"/>
    </location>
</feature>
<keyword evidence="1" id="KW-1133">Transmembrane helix</keyword>
<keyword evidence="2" id="KW-0732">Signal</keyword>
<feature type="signal peptide" evidence="2">
    <location>
        <begin position="1"/>
        <end position="21"/>
    </location>
</feature>
<sequence length="295" mass="31637">MLLQSFFWALLTLVHIKKAHAHVTVYGQMPYNEFTKTASAALETYTAHAMYDPTNLNPPLLPVPPPATQFSLTLQATSAQQGGLSQAVSGTFWGFSVEMSAKRETRETPTPPPPPPPPLHALDAVGLKPLLALLLAPAGELLPLRAHVVREQPELGPVRHGACPVLGLLDAATIPFQLVDALLLLLVPEPFHAHLRLLPLPVFGTVNAKKKHTPSSRVEPWVNAITGPGGAYAIALGAHTTMTNLTLLNVLLLRLGPLREPTLVRVVLAVQVAGSVLGFVVRYGLAGLVYDGDRR</sequence>
<accession>A0A166U9I1</accession>
<keyword evidence="1" id="KW-0472">Membrane</keyword>
<dbReference type="OrthoDB" id="10262326at2759"/>
<name>A0A166U9I1_9AGAM</name>
<evidence type="ECO:0000313" key="4">
    <source>
        <dbReference type="Proteomes" id="UP000076532"/>
    </source>
</evidence>
<proteinExistence type="predicted"/>
<dbReference type="Proteomes" id="UP000076532">
    <property type="component" value="Unassembled WGS sequence"/>
</dbReference>
<dbReference type="EMBL" id="KV417489">
    <property type="protein sequence ID" value="KZP31466.1"/>
    <property type="molecule type" value="Genomic_DNA"/>
</dbReference>
<feature type="transmembrane region" description="Helical" evidence="1">
    <location>
        <begin position="263"/>
        <end position="285"/>
    </location>
</feature>
<keyword evidence="1" id="KW-0812">Transmembrane</keyword>
<keyword evidence="4" id="KW-1185">Reference proteome</keyword>
<evidence type="ECO:0000256" key="1">
    <source>
        <dbReference type="SAM" id="Phobius"/>
    </source>
</evidence>
<gene>
    <name evidence="3" type="ORF">FIBSPDRAFT_1037457</name>
</gene>
<dbReference type="AlphaFoldDB" id="A0A166U9I1"/>
<protein>
    <submittedName>
        <fullName evidence="3">Uncharacterized protein</fullName>
    </submittedName>
</protein>